<dbReference type="InterPro" id="IPR036116">
    <property type="entry name" value="FN3_sf"/>
</dbReference>
<dbReference type="AlphaFoldDB" id="A0A920BRZ1"/>
<organism evidence="2 3">
    <name type="scientific">Robertmurraya siralis</name>
    <dbReference type="NCBI Taxonomy" id="77777"/>
    <lineage>
        <taxon>Bacteria</taxon>
        <taxon>Bacillati</taxon>
        <taxon>Bacillota</taxon>
        <taxon>Bacilli</taxon>
        <taxon>Bacillales</taxon>
        <taxon>Bacillaceae</taxon>
        <taxon>Robertmurraya</taxon>
    </lineage>
</organism>
<dbReference type="Proteomes" id="UP000682111">
    <property type="component" value="Unassembled WGS sequence"/>
</dbReference>
<dbReference type="SUPFAM" id="SSF49265">
    <property type="entry name" value="Fibronectin type III"/>
    <property type="match status" value="1"/>
</dbReference>
<evidence type="ECO:0000313" key="2">
    <source>
        <dbReference type="EMBL" id="GIN60530.1"/>
    </source>
</evidence>
<dbReference type="Pfam" id="PF00041">
    <property type="entry name" value="fn3"/>
    <property type="match status" value="1"/>
</dbReference>
<dbReference type="Gene3D" id="2.60.40.10">
    <property type="entry name" value="Immunoglobulins"/>
    <property type="match status" value="1"/>
</dbReference>
<proteinExistence type="predicted"/>
<gene>
    <name evidence="2" type="ORF">J27TS8_05230</name>
</gene>
<evidence type="ECO:0000259" key="1">
    <source>
        <dbReference type="PROSITE" id="PS50853"/>
    </source>
</evidence>
<feature type="domain" description="Fibronectin type-III" evidence="1">
    <location>
        <begin position="1"/>
        <end position="65"/>
    </location>
</feature>
<accession>A0A920BRZ1</accession>
<keyword evidence="3" id="KW-1185">Reference proteome</keyword>
<dbReference type="InterPro" id="IPR013783">
    <property type="entry name" value="Ig-like_fold"/>
</dbReference>
<sequence length="70" mass="7589">MSYPGGIKEYEIYRNDQSVGKRVGTSFSESGLSPETSYEFKVRAIANNGQISAFSVPLTVETEPAPVEGD</sequence>
<reference evidence="2" key="1">
    <citation type="submission" date="2021-03" db="EMBL/GenBank/DDBJ databases">
        <title>Antimicrobial resistance genes in bacteria isolated from Japanese honey, and their potential for conferring macrolide and lincosamide resistance in the American foulbrood pathogen Paenibacillus larvae.</title>
        <authorList>
            <person name="Okamoto M."/>
            <person name="Kumagai M."/>
            <person name="Kanamori H."/>
            <person name="Takamatsu D."/>
        </authorList>
    </citation>
    <scope>NUCLEOTIDE SEQUENCE</scope>
    <source>
        <strain evidence="2">J27TS8</strain>
    </source>
</reference>
<name>A0A920BRZ1_9BACI</name>
<comment type="caution">
    <text evidence="2">The sequence shown here is derived from an EMBL/GenBank/DDBJ whole genome shotgun (WGS) entry which is preliminary data.</text>
</comment>
<dbReference type="EMBL" id="BORC01000001">
    <property type="protein sequence ID" value="GIN60530.1"/>
    <property type="molecule type" value="Genomic_DNA"/>
</dbReference>
<protein>
    <recommendedName>
        <fullName evidence="1">Fibronectin type-III domain-containing protein</fullName>
    </recommendedName>
</protein>
<dbReference type="InterPro" id="IPR003961">
    <property type="entry name" value="FN3_dom"/>
</dbReference>
<dbReference type="PROSITE" id="PS50853">
    <property type="entry name" value="FN3"/>
    <property type="match status" value="1"/>
</dbReference>
<evidence type="ECO:0000313" key="3">
    <source>
        <dbReference type="Proteomes" id="UP000682111"/>
    </source>
</evidence>
<dbReference type="CDD" id="cd00063">
    <property type="entry name" value="FN3"/>
    <property type="match status" value="1"/>
</dbReference>